<gene>
    <name evidence="6" type="ORF">ERL59_00790</name>
</gene>
<organism evidence="6 7">
    <name type="scientific">Chengkuizengella marina</name>
    <dbReference type="NCBI Taxonomy" id="2507566"/>
    <lineage>
        <taxon>Bacteria</taxon>
        <taxon>Bacillati</taxon>
        <taxon>Bacillota</taxon>
        <taxon>Bacilli</taxon>
        <taxon>Bacillales</taxon>
        <taxon>Paenibacillaceae</taxon>
        <taxon>Chengkuizengella</taxon>
    </lineage>
</organism>
<protein>
    <submittedName>
        <fullName evidence="6">Carbohydrate-binding protein</fullName>
    </submittedName>
</protein>
<evidence type="ECO:0000256" key="1">
    <source>
        <dbReference type="ARBA" id="ARBA00005382"/>
    </source>
</evidence>
<dbReference type="InterPro" id="IPR033453">
    <property type="entry name" value="Glyco_hydro_30_TIM-barrel"/>
</dbReference>
<name>A0A6N9Q0K6_9BACL</name>
<evidence type="ECO:0000259" key="5">
    <source>
        <dbReference type="PROSITE" id="PS51175"/>
    </source>
</evidence>
<dbReference type="EMBL" id="SIJB01000004">
    <property type="protein sequence ID" value="NBI27504.1"/>
    <property type="molecule type" value="Genomic_DNA"/>
</dbReference>
<dbReference type="PRINTS" id="PR00843">
    <property type="entry name" value="GLHYDRLASE30"/>
</dbReference>
<accession>A0A6N9Q0K6</accession>
<dbReference type="InterPro" id="IPR033452">
    <property type="entry name" value="GH30_C"/>
</dbReference>
<feature type="domain" description="CBM6" evidence="5">
    <location>
        <begin position="490"/>
        <end position="611"/>
    </location>
</feature>
<comment type="similarity">
    <text evidence="1 4">Belongs to the glycosyl hydrolase 30 family.</text>
</comment>
<dbReference type="PROSITE" id="PS51175">
    <property type="entry name" value="CBM6"/>
    <property type="match status" value="1"/>
</dbReference>
<evidence type="ECO:0000256" key="3">
    <source>
        <dbReference type="ARBA" id="ARBA00022801"/>
    </source>
</evidence>
<reference evidence="6 7" key="1">
    <citation type="submission" date="2019-01" db="EMBL/GenBank/DDBJ databases">
        <title>Chengkuizengella sp. nov., isolated from deep-sea sediment of East Pacific Ocean.</title>
        <authorList>
            <person name="Yang J."/>
            <person name="Lai Q."/>
            <person name="Shao Z."/>
        </authorList>
    </citation>
    <scope>NUCLEOTIDE SEQUENCE [LARGE SCALE GENOMIC DNA]</scope>
    <source>
        <strain evidence="6 7">YPA3-1-1</strain>
    </source>
</reference>
<sequence>MGKFKGRSLYLFMTLSLVLMLTFSNMNLSFANANNNRVQVWVTTVDEQKLLEQQADVFFETDTTFNPINIQVDENIKYQEMDGFGAAVSGSAAYLINQLDSAKQYELLNDLFGKDGVNFSFVRHTIGASDFSLSSYTYDDMSQGQTDLNLDQFSIFQEQVNVIPVLQDIKGINPQVKILGTPWSAPAWMKNNEQLNGGTLNPEYYQVYAEYLAKYVQSYENEGLPIYAITVQNEPHHETSGYPSMYMSAQEQIHFIKNNLGPTFEAQNLETKILSWDHNWNEYEYPIQVLDDPVAKDYVDGSAFHCYGGTPDKQSEVYNAHPDKGIWFTECSGGEWDTDFDVNMKWNMSNVVIGSIRNWSKSVLLWNLALDENFGPMNGGCTDCRGVVTIDSNSGEVTKNVEYYVLGHVSKFVEPGAVRIESNYDERIETVAFKNPDGSKVLLAHNNSDNEQTFKVKAGSKGFEYTLPVGAVATFVWEGSYDVSKINAFDKIEAEDFNAMRGIETETNGNVVNVGWTDHEDFIMFENVDFGNGAISVDTRVASASAGGILELRIGSLTGTLISEVNVNNTGGWQSYELVNGDLSTAIGINDLYVIFKGGNGIANIDWIQFQPFTQQNLINDSGFETGDLFNWNEWHPDNQQLAHSIDNDDPLNGNYKLVHWSPADYQQLTSQILNVPNGTYKASVWVKSGGGQNELHLFAKGYGGEELQAVIGSEPVGTWTQYLIEDIQVINGEIEIGIWSNSPGNNWAVFDDVELIQEYR</sequence>
<dbReference type="GO" id="GO:0016020">
    <property type="term" value="C:membrane"/>
    <property type="evidence" value="ECO:0007669"/>
    <property type="project" value="GOC"/>
</dbReference>
<dbReference type="GO" id="GO:0030246">
    <property type="term" value="F:carbohydrate binding"/>
    <property type="evidence" value="ECO:0007669"/>
    <property type="project" value="InterPro"/>
</dbReference>
<evidence type="ECO:0000313" key="6">
    <source>
        <dbReference type="EMBL" id="NBI27504.1"/>
    </source>
</evidence>
<dbReference type="SUPFAM" id="SSF49785">
    <property type="entry name" value="Galactose-binding domain-like"/>
    <property type="match status" value="2"/>
</dbReference>
<dbReference type="InterPro" id="IPR005084">
    <property type="entry name" value="CBM6"/>
</dbReference>
<dbReference type="Gene3D" id="3.20.20.80">
    <property type="entry name" value="Glycosidases"/>
    <property type="match status" value="1"/>
</dbReference>
<keyword evidence="3 4" id="KW-0378">Hydrolase</keyword>
<dbReference type="Gene3D" id="2.60.120.260">
    <property type="entry name" value="Galactose-binding domain-like"/>
    <property type="match status" value="2"/>
</dbReference>
<dbReference type="AlphaFoldDB" id="A0A6N9Q0K6"/>
<dbReference type="PANTHER" id="PTHR11069:SF23">
    <property type="entry name" value="LYSOSOMAL ACID GLUCOSYLCERAMIDASE"/>
    <property type="match status" value="1"/>
</dbReference>
<dbReference type="GO" id="GO:0004348">
    <property type="term" value="F:glucosylceramidase activity"/>
    <property type="evidence" value="ECO:0007669"/>
    <property type="project" value="InterPro"/>
</dbReference>
<dbReference type="Pfam" id="PF02055">
    <property type="entry name" value="Glyco_hydro_30"/>
    <property type="match status" value="1"/>
</dbReference>
<dbReference type="InterPro" id="IPR001139">
    <property type="entry name" value="Glyco_hydro_30"/>
</dbReference>
<keyword evidence="4" id="KW-0326">Glycosidase</keyword>
<dbReference type="InterPro" id="IPR013780">
    <property type="entry name" value="Glyco_hydro_b"/>
</dbReference>
<evidence type="ECO:0000313" key="7">
    <source>
        <dbReference type="Proteomes" id="UP000448943"/>
    </source>
</evidence>
<dbReference type="Pfam" id="PF17189">
    <property type="entry name" value="Glyco_hydro_30C"/>
    <property type="match status" value="1"/>
</dbReference>
<dbReference type="InterPro" id="IPR017853">
    <property type="entry name" value="GH"/>
</dbReference>
<dbReference type="InterPro" id="IPR006584">
    <property type="entry name" value="Cellulose-bd_IV"/>
</dbReference>
<dbReference type="CDD" id="cd04084">
    <property type="entry name" value="CBM6_xylanase-like"/>
    <property type="match status" value="1"/>
</dbReference>
<dbReference type="Gene3D" id="2.60.40.1180">
    <property type="entry name" value="Golgi alpha-mannosidase II"/>
    <property type="match status" value="1"/>
</dbReference>
<dbReference type="PANTHER" id="PTHR11069">
    <property type="entry name" value="GLUCOSYLCERAMIDASE"/>
    <property type="match status" value="1"/>
</dbReference>
<dbReference type="SUPFAM" id="SSF51445">
    <property type="entry name" value="(Trans)glycosidases"/>
    <property type="match status" value="1"/>
</dbReference>
<dbReference type="SUPFAM" id="SSF51011">
    <property type="entry name" value="Glycosyl hydrolase domain"/>
    <property type="match status" value="1"/>
</dbReference>
<dbReference type="RefSeq" id="WP_160643522.1">
    <property type="nucleotide sequence ID" value="NZ_SIJB01000004.1"/>
</dbReference>
<dbReference type="GO" id="GO:0006680">
    <property type="term" value="P:glucosylceramide catabolic process"/>
    <property type="evidence" value="ECO:0007669"/>
    <property type="project" value="TreeGrafter"/>
</dbReference>
<evidence type="ECO:0000256" key="2">
    <source>
        <dbReference type="ARBA" id="ARBA00022729"/>
    </source>
</evidence>
<dbReference type="Proteomes" id="UP000448943">
    <property type="component" value="Unassembled WGS sequence"/>
</dbReference>
<evidence type="ECO:0000256" key="4">
    <source>
        <dbReference type="RuleBase" id="RU361188"/>
    </source>
</evidence>
<comment type="caution">
    <text evidence="6">The sequence shown here is derived from an EMBL/GenBank/DDBJ whole genome shotgun (WGS) entry which is preliminary data.</text>
</comment>
<dbReference type="SMART" id="SM00606">
    <property type="entry name" value="CBD_IV"/>
    <property type="match status" value="1"/>
</dbReference>
<proteinExistence type="inferred from homology"/>
<keyword evidence="2" id="KW-0732">Signal</keyword>
<dbReference type="InterPro" id="IPR008979">
    <property type="entry name" value="Galactose-bd-like_sf"/>
</dbReference>
<dbReference type="OrthoDB" id="9806701at2"/>
<dbReference type="Pfam" id="PF03422">
    <property type="entry name" value="CBM_6"/>
    <property type="match status" value="1"/>
</dbReference>
<keyword evidence="7" id="KW-1185">Reference proteome</keyword>